<dbReference type="PANTHER" id="PTHR47313">
    <property type="entry name" value="RIBOSOMAL RNA LARGE SUBUNIT METHYLTRANSFERASE K/L"/>
    <property type="match status" value="1"/>
</dbReference>
<dbReference type="Gene3D" id="3.40.50.150">
    <property type="entry name" value="Vaccinia Virus protein VP39"/>
    <property type="match status" value="1"/>
</dbReference>
<dbReference type="InterPro" id="IPR000241">
    <property type="entry name" value="RlmKL-like_Mtase"/>
</dbReference>
<name>A0A396SXX5_9LACO</name>
<dbReference type="Gene3D" id="3.30.2130.30">
    <property type="match status" value="1"/>
</dbReference>
<dbReference type="InterPro" id="IPR029063">
    <property type="entry name" value="SAM-dependent_MTases_sf"/>
</dbReference>
<dbReference type="PROSITE" id="PS00092">
    <property type="entry name" value="N6_MTASE"/>
    <property type="match status" value="1"/>
</dbReference>
<dbReference type="GO" id="GO:0003723">
    <property type="term" value="F:RNA binding"/>
    <property type="evidence" value="ECO:0007669"/>
    <property type="project" value="UniProtKB-UniRule"/>
</dbReference>
<comment type="caution">
    <text evidence="5">The sequence shown here is derived from an EMBL/GenBank/DDBJ whole genome shotgun (WGS) entry which is preliminary data.</text>
</comment>
<dbReference type="Proteomes" id="UP000265862">
    <property type="component" value="Unassembled WGS sequence"/>
</dbReference>
<dbReference type="Pfam" id="PF01170">
    <property type="entry name" value="UPF0020"/>
    <property type="match status" value="1"/>
</dbReference>
<protein>
    <submittedName>
        <fullName evidence="5">Class I SAM-dependent RNA methyltransferase</fullName>
    </submittedName>
</protein>
<dbReference type="GO" id="GO:0008990">
    <property type="term" value="F:rRNA (guanine-N2-)-methyltransferase activity"/>
    <property type="evidence" value="ECO:0007669"/>
    <property type="project" value="TreeGrafter"/>
</dbReference>
<dbReference type="InterPro" id="IPR004114">
    <property type="entry name" value="THUMP_dom"/>
</dbReference>
<accession>A0A396SXX5</accession>
<organism evidence="5 6">
    <name type="scientific">Lactobacillus bombicola</name>
    <dbReference type="NCBI Taxonomy" id="1505723"/>
    <lineage>
        <taxon>Bacteria</taxon>
        <taxon>Bacillati</taxon>
        <taxon>Bacillota</taxon>
        <taxon>Bacilli</taxon>
        <taxon>Lactobacillales</taxon>
        <taxon>Lactobacillaceae</taxon>
        <taxon>Lactobacillus</taxon>
    </lineage>
</organism>
<dbReference type="AlphaFoldDB" id="A0A396SXX5"/>
<dbReference type="InterPro" id="IPR002052">
    <property type="entry name" value="DNA_methylase_N6_adenine_CS"/>
</dbReference>
<feature type="domain" description="THUMP" evidence="4">
    <location>
        <begin position="44"/>
        <end position="155"/>
    </location>
</feature>
<dbReference type="PROSITE" id="PS51165">
    <property type="entry name" value="THUMP"/>
    <property type="match status" value="1"/>
</dbReference>
<evidence type="ECO:0000256" key="3">
    <source>
        <dbReference type="PROSITE-ProRule" id="PRU00529"/>
    </source>
</evidence>
<keyword evidence="2 5" id="KW-0808">Transferase</keyword>
<dbReference type="InterPro" id="IPR054170">
    <property type="entry name" value="RlmL_1st"/>
</dbReference>
<dbReference type="SMART" id="SM00981">
    <property type="entry name" value="THUMP"/>
    <property type="match status" value="1"/>
</dbReference>
<evidence type="ECO:0000256" key="2">
    <source>
        <dbReference type="ARBA" id="ARBA00022679"/>
    </source>
</evidence>
<dbReference type="GO" id="GO:0070043">
    <property type="term" value="F:rRNA (guanine-N7-)-methyltransferase activity"/>
    <property type="evidence" value="ECO:0007669"/>
    <property type="project" value="TreeGrafter"/>
</dbReference>
<dbReference type="SUPFAM" id="SSF53335">
    <property type="entry name" value="S-adenosyl-L-methionine-dependent methyltransferases"/>
    <property type="match status" value="1"/>
</dbReference>
<dbReference type="PANTHER" id="PTHR47313:SF1">
    <property type="entry name" value="RIBOSOMAL RNA LARGE SUBUNIT METHYLTRANSFERASE K_L"/>
    <property type="match status" value="1"/>
</dbReference>
<dbReference type="CDD" id="cd11715">
    <property type="entry name" value="THUMP_AdoMetMT"/>
    <property type="match status" value="1"/>
</dbReference>
<evidence type="ECO:0000313" key="5">
    <source>
        <dbReference type="EMBL" id="RHW54631.1"/>
    </source>
</evidence>
<gene>
    <name evidence="5" type="ORF">DS835_03235</name>
</gene>
<keyword evidence="1 5" id="KW-0489">Methyltransferase</keyword>
<keyword evidence="3" id="KW-0694">RNA-binding</keyword>
<dbReference type="EMBL" id="QOCV01000005">
    <property type="protein sequence ID" value="RHW54631.1"/>
    <property type="molecule type" value="Genomic_DNA"/>
</dbReference>
<sequence length="376" mass="42606">MKKYQLYTTMGAGFESVVAKELHSLGYETTTENGRVFFKGTQADIVKTNLWLRTADRVKILLKEFKATDFDTLYNQVYDIDWATILPIDAKFPVQGRSVRSKLHSEPGIQSIVKKAIVNKMSDQYHRRGFLPESGNFYPLDIHLYKDTARISLDTSGDSLFKRGYRIEHGGAPLKENFAASLIKLTPFDGSHPLIDPMTGSGTLAIEAALIGKNIAPGSWRKFAFDNFDWFDAKLHKDLLVEAKSKIKKLAAPIWACDIDQSILEIAKLNANNAGVLQDIYFKQVAVKDLATDLKNGVIIANPPYGKRLKDKQSAEALYTQMGSNLLKYDSFSQYYLVGDPNFESFFGKKATKKRKLFNGNLRVDFYQYWVKNDYK</sequence>
<reference evidence="5 6" key="1">
    <citation type="submission" date="2018-07" db="EMBL/GenBank/DDBJ databases">
        <title>Genome sequences of six Lactobacillus spp. isolated from bumble bee guts.</title>
        <authorList>
            <person name="Motta E.V.S."/>
            <person name="Moran N.A."/>
        </authorList>
    </citation>
    <scope>NUCLEOTIDE SEQUENCE [LARGE SCALE GENOMIC DNA]</scope>
    <source>
        <strain evidence="5 6">OCC3</strain>
    </source>
</reference>
<proteinExistence type="predicted"/>
<evidence type="ECO:0000256" key="1">
    <source>
        <dbReference type="ARBA" id="ARBA00022603"/>
    </source>
</evidence>
<dbReference type="Pfam" id="PF22020">
    <property type="entry name" value="RlmL_1st"/>
    <property type="match status" value="1"/>
</dbReference>
<dbReference type="Pfam" id="PF02926">
    <property type="entry name" value="THUMP"/>
    <property type="match status" value="1"/>
</dbReference>
<dbReference type="RefSeq" id="WP_118897814.1">
    <property type="nucleotide sequence ID" value="NZ_QOCV01000005.1"/>
</dbReference>
<evidence type="ECO:0000259" key="4">
    <source>
        <dbReference type="PROSITE" id="PS51165"/>
    </source>
</evidence>
<evidence type="ECO:0000313" key="6">
    <source>
        <dbReference type="Proteomes" id="UP000265862"/>
    </source>
</evidence>